<proteinExistence type="predicted"/>
<evidence type="ECO:0000313" key="6">
    <source>
        <dbReference type="EMBL" id="TDQ37688.1"/>
    </source>
</evidence>
<dbReference type="Gene3D" id="1.10.10.10">
    <property type="entry name" value="Winged helix-like DNA-binding domain superfamily/Winged helix DNA-binding domain"/>
    <property type="match status" value="1"/>
</dbReference>
<dbReference type="InterPro" id="IPR036390">
    <property type="entry name" value="WH_DNA-bd_sf"/>
</dbReference>
<dbReference type="PANTHER" id="PTHR30146">
    <property type="entry name" value="LACI-RELATED TRANSCRIPTIONAL REPRESSOR"/>
    <property type="match status" value="1"/>
</dbReference>
<organism evidence="6 7">
    <name type="scientific">Aureibacillus halotolerans</name>
    <dbReference type="NCBI Taxonomy" id="1508390"/>
    <lineage>
        <taxon>Bacteria</taxon>
        <taxon>Bacillati</taxon>
        <taxon>Bacillota</taxon>
        <taxon>Bacilli</taxon>
        <taxon>Bacillales</taxon>
        <taxon>Bacillaceae</taxon>
        <taxon>Aureibacillus</taxon>
    </lineage>
</organism>
<sequence length="374" mass="42337">MNKPLYQMIYEKVKHEIKTGKYDVGHQIPTEKQLMELFDVSRLTAKNAMNLLVEEGWITRIPGKGSFVSEEVKGKIVTKKSDLVGVILAGFSDSYGAELLRATISYLNEKGFQCILKISNESQELETEYLNELISLGVRGIIILPVQAEYHNQALLKITLSNFPIVLMDRKLFGLSVPYVGSNNKAIANQMVNKLIELGHQNISVVSHKHLNNSSVSDRIEGIKEAYYNNTMVLDNSMWLLNLETSYSNRINEACLERDFESIHKKIKEHQNITCFFALDYFSGQIVWNALSKLGKKIPEDYSLIGFDGPVDHSLTTSFSRIIQNQEAIAKHAVDLLAQLVHSIEVDKKEVIVEARFIDDHTILHDKTKVVLSL</sequence>
<accession>A0A4R6TV86</accession>
<keyword evidence="7" id="KW-1185">Reference proteome</keyword>
<dbReference type="InterPro" id="IPR036388">
    <property type="entry name" value="WH-like_DNA-bd_sf"/>
</dbReference>
<dbReference type="Gene3D" id="3.40.50.2300">
    <property type="match status" value="2"/>
</dbReference>
<dbReference type="CDD" id="cd07377">
    <property type="entry name" value="WHTH_GntR"/>
    <property type="match status" value="1"/>
</dbReference>
<feature type="domain" description="HTH gntR-type" evidence="5">
    <location>
        <begin position="3"/>
        <end position="71"/>
    </location>
</feature>
<dbReference type="SUPFAM" id="SSF53822">
    <property type="entry name" value="Periplasmic binding protein-like I"/>
    <property type="match status" value="1"/>
</dbReference>
<dbReference type="Proteomes" id="UP000295632">
    <property type="component" value="Unassembled WGS sequence"/>
</dbReference>
<dbReference type="SUPFAM" id="SSF46785">
    <property type="entry name" value="Winged helix' DNA-binding domain"/>
    <property type="match status" value="1"/>
</dbReference>
<dbReference type="Pfam" id="PF00392">
    <property type="entry name" value="GntR"/>
    <property type="match status" value="1"/>
</dbReference>
<dbReference type="PANTHER" id="PTHR30146:SF95">
    <property type="entry name" value="RIBOSE OPERON REPRESSOR"/>
    <property type="match status" value="1"/>
</dbReference>
<dbReference type="Pfam" id="PF13407">
    <property type="entry name" value="Peripla_BP_4"/>
    <property type="match status" value="1"/>
</dbReference>
<dbReference type="SMART" id="SM00345">
    <property type="entry name" value="HTH_GNTR"/>
    <property type="match status" value="1"/>
</dbReference>
<evidence type="ECO:0000256" key="2">
    <source>
        <dbReference type="ARBA" id="ARBA00023015"/>
    </source>
</evidence>
<keyword evidence="2" id="KW-0805">Transcription regulation</keyword>
<comment type="caution">
    <text evidence="6">The sequence shown here is derived from an EMBL/GenBank/DDBJ whole genome shotgun (WGS) entry which is preliminary data.</text>
</comment>
<dbReference type="PROSITE" id="PS50949">
    <property type="entry name" value="HTH_GNTR"/>
    <property type="match status" value="1"/>
</dbReference>
<dbReference type="GO" id="GO:0000976">
    <property type="term" value="F:transcription cis-regulatory region binding"/>
    <property type="evidence" value="ECO:0007669"/>
    <property type="project" value="TreeGrafter"/>
</dbReference>
<dbReference type="InterPro" id="IPR028082">
    <property type="entry name" value="Peripla_BP_I"/>
</dbReference>
<name>A0A4R6TV86_9BACI</name>
<keyword evidence="1" id="KW-0678">Repressor</keyword>
<keyword evidence="4" id="KW-0804">Transcription</keyword>
<dbReference type="InterPro" id="IPR000524">
    <property type="entry name" value="Tscrpt_reg_HTH_GntR"/>
</dbReference>
<evidence type="ECO:0000259" key="5">
    <source>
        <dbReference type="PROSITE" id="PS50949"/>
    </source>
</evidence>
<reference evidence="6 7" key="1">
    <citation type="submission" date="2019-03" db="EMBL/GenBank/DDBJ databases">
        <title>Genomic Encyclopedia of Type Strains, Phase IV (KMG-IV): sequencing the most valuable type-strain genomes for metagenomic binning, comparative biology and taxonomic classification.</title>
        <authorList>
            <person name="Goeker M."/>
        </authorList>
    </citation>
    <scope>NUCLEOTIDE SEQUENCE [LARGE SCALE GENOMIC DNA]</scope>
    <source>
        <strain evidence="6 7">DSM 28697</strain>
    </source>
</reference>
<keyword evidence="3 6" id="KW-0238">DNA-binding</keyword>
<evidence type="ECO:0000256" key="1">
    <source>
        <dbReference type="ARBA" id="ARBA00022491"/>
    </source>
</evidence>
<dbReference type="AlphaFoldDB" id="A0A4R6TV86"/>
<dbReference type="PRINTS" id="PR00035">
    <property type="entry name" value="HTHGNTR"/>
</dbReference>
<protein>
    <submittedName>
        <fullName evidence="6">DNA-binding LacI/PurR family transcriptional regulator</fullName>
    </submittedName>
</protein>
<gene>
    <name evidence="6" type="ORF">EV213_11248</name>
</gene>
<evidence type="ECO:0000256" key="4">
    <source>
        <dbReference type="ARBA" id="ARBA00023163"/>
    </source>
</evidence>
<dbReference type="InterPro" id="IPR025997">
    <property type="entry name" value="SBP_2_dom"/>
</dbReference>
<evidence type="ECO:0000256" key="3">
    <source>
        <dbReference type="ARBA" id="ARBA00023125"/>
    </source>
</evidence>
<dbReference type="GO" id="GO:0003700">
    <property type="term" value="F:DNA-binding transcription factor activity"/>
    <property type="evidence" value="ECO:0007669"/>
    <property type="project" value="InterPro"/>
</dbReference>
<dbReference type="RefSeq" id="WP_166639316.1">
    <property type="nucleotide sequence ID" value="NZ_SNYJ01000012.1"/>
</dbReference>
<dbReference type="EMBL" id="SNYJ01000012">
    <property type="protein sequence ID" value="TDQ37688.1"/>
    <property type="molecule type" value="Genomic_DNA"/>
</dbReference>
<dbReference type="CDD" id="cd06267">
    <property type="entry name" value="PBP1_LacI_sugar_binding-like"/>
    <property type="match status" value="1"/>
</dbReference>
<evidence type="ECO:0000313" key="7">
    <source>
        <dbReference type="Proteomes" id="UP000295632"/>
    </source>
</evidence>